<dbReference type="InterPro" id="IPR004821">
    <property type="entry name" value="Cyt_trans-like"/>
</dbReference>
<dbReference type="Proteomes" id="UP000367750">
    <property type="component" value="Unassembled WGS sequence"/>
</dbReference>
<comment type="caution">
    <text evidence="4">The sequence shown here is derived from an EMBL/GenBank/DDBJ whole genome shotgun (WGS) entry which is preliminary data.</text>
</comment>
<dbReference type="Gene3D" id="3.40.50.620">
    <property type="entry name" value="HUPs"/>
    <property type="match status" value="1"/>
</dbReference>
<dbReference type="AlphaFoldDB" id="A0A5J5FVS0"/>
<dbReference type="GO" id="GO:0016779">
    <property type="term" value="F:nucleotidyltransferase activity"/>
    <property type="evidence" value="ECO:0007669"/>
    <property type="project" value="UniProtKB-KW"/>
</dbReference>
<keyword evidence="2 4" id="KW-0548">Nucleotidyltransferase</keyword>
<dbReference type="RefSeq" id="WP_150459467.1">
    <property type="nucleotide sequence ID" value="NZ_VYKK01000028.1"/>
</dbReference>
<gene>
    <name evidence="4" type="ORF">F4V43_17080</name>
</gene>
<protein>
    <submittedName>
        <fullName evidence="4">Adenylyltransferase/cytidyltransferase family protein</fullName>
    </submittedName>
</protein>
<feature type="domain" description="Cytidyltransferase-like" evidence="3">
    <location>
        <begin position="8"/>
        <end position="134"/>
    </location>
</feature>
<name>A0A5J5FVS0_9BACL</name>
<dbReference type="OrthoDB" id="9802794at2"/>
<dbReference type="PANTHER" id="PTHR43793:SF1">
    <property type="entry name" value="FAD SYNTHASE"/>
    <property type="match status" value="1"/>
</dbReference>
<dbReference type="SUPFAM" id="SSF52374">
    <property type="entry name" value="Nucleotidylyl transferase"/>
    <property type="match status" value="1"/>
</dbReference>
<dbReference type="InterPro" id="IPR014729">
    <property type="entry name" value="Rossmann-like_a/b/a_fold"/>
</dbReference>
<dbReference type="EMBL" id="VYKK01000028">
    <property type="protein sequence ID" value="KAA8997967.1"/>
    <property type="molecule type" value="Genomic_DNA"/>
</dbReference>
<proteinExistence type="predicted"/>
<keyword evidence="1 4" id="KW-0808">Transferase</keyword>
<dbReference type="PANTHER" id="PTHR43793">
    <property type="entry name" value="FAD SYNTHASE"/>
    <property type="match status" value="1"/>
</dbReference>
<evidence type="ECO:0000256" key="2">
    <source>
        <dbReference type="ARBA" id="ARBA00022695"/>
    </source>
</evidence>
<dbReference type="NCBIfam" id="TIGR00125">
    <property type="entry name" value="cyt_tran_rel"/>
    <property type="match status" value="1"/>
</dbReference>
<evidence type="ECO:0000313" key="4">
    <source>
        <dbReference type="EMBL" id="KAA8997967.1"/>
    </source>
</evidence>
<dbReference type="Pfam" id="PF01467">
    <property type="entry name" value="CTP_transf_like"/>
    <property type="match status" value="1"/>
</dbReference>
<evidence type="ECO:0000313" key="5">
    <source>
        <dbReference type="Proteomes" id="UP000367750"/>
    </source>
</evidence>
<accession>A0A5J5FVS0</accession>
<organism evidence="4 5">
    <name type="scientific">Paenibacillus spiritus</name>
    <dbReference type="NCBI Taxonomy" id="2496557"/>
    <lineage>
        <taxon>Bacteria</taxon>
        <taxon>Bacillati</taxon>
        <taxon>Bacillota</taxon>
        <taxon>Bacilli</taxon>
        <taxon>Bacillales</taxon>
        <taxon>Paenibacillaceae</taxon>
        <taxon>Paenibacillus</taxon>
    </lineage>
</organism>
<evidence type="ECO:0000259" key="3">
    <source>
        <dbReference type="Pfam" id="PF01467"/>
    </source>
</evidence>
<reference evidence="4 5" key="1">
    <citation type="submission" date="2019-09" db="EMBL/GenBank/DDBJ databases">
        <title>Bacillus ochoae sp. nov., Paenibacillus whitsoniae sp. nov., Paenibacillus spiritus sp. nov. Isolated from the Mars Exploration Rover during spacecraft assembly.</title>
        <authorList>
            <person name="Seuylemezian A."/>
            <person name="Vaishampayan P."/>
        </authorList>
    </citation>
    <scope>NUCLEOTIDE SEQUENCE [LARGE SCALE GENOMIC DNA]</scope>
    <source>
        <strain evidence="4 5">MER_111</strain>
    </source>
</reference>
<dbReference type="InterPro" id="IPR050385">
    <property type="entry name" value="Archaeal_FAD_synthase"/>
</dbReference>
<keyword evidence="5" id="KW-1185">Reference proteome</keyword>
<sequence length="141" mass="16452">MKPYKTGYVPGVFDLFHVGHLNLLHQCKELSEYLIAGVLTDELVLHFKGRAPYIPFEERLAIVESIKYVDRAVAVSYHNTVKWDAWQLYRYDCHFSGDDHKDDWQEEHAQLREVGSDMIFFPYTQGTSSTQIKKLIDQSLI</sequence>
<evidence type="ECO:0000256" key="1">
    <source>
        <dbReference type="ARBA" id="ARBA00022679"/>
    </source>
</evidence>